<organism evidence="1 2">
    <name type="scientific">Hebeloma cylindrosporum</name>
    <dbReference type="NCBI Taxonomy" id="76867"/>
    <lineage>
        <taxon>Eukaryota</taxon>
        <taxon>Fungi</taxon>
        <taxon>Dikarya</taxon>
        <taxon>Basidiomycota</taxon>
        <taxon>Agaricomycotina</taxon>
        <taxon>Agaricomycetes</taxon>
        <taxon>Agaricomycetidae</taxon>
        <taxon>Agaricales</taxon>
        <taxon>Agaricineae</taxon>
        <taxon>Hymenogastraceae</taxon>
        <taxon>Hebeloma</taxon>
    </lineage>
</organism>
<proteinExistence type="predicted"/>
<dbReference type="AlphaFoldDB" id="A0A0C2YEH8"/>
<evidence type="ECO:0000313" key="2">
    <source>
        <dbReference type="Proteomes" id="UP000053424"/>
    </source>
</evidence>
<reference evidence="1 2" key="1">
    <citation type="submission" date="2014-04" db="EMBL/GenBank/DDBJ databases">
        <authorList>
            <consortium name="DOE Joint Genome Institute"/>
            <person name="Kuo A."/>
            <person name="Gay G."/>
            <person name="Dore J."/>
            <person name="Kohler A."/>
            <person name="Nagy L.G."/>
            <person name="Floudas D."/>
            <person name="Copeland A."/>
            <person name="Barry K.W."/>
            <person name="Cichocki N."/>
            <person name="Veneault-Fourrey C."/>
            <person name="LaButti K."/>
            <person name="Lindquist E.A."/>
            <person name="Lipzen A."/>
            <person name="Lundell T."/>
            <person name="Morin E."/>
            <person name="Murat C."/>
            <person name="Sun H."/>
            <person name="Tunlid A."/>
            <person name="Henrissat B."/>
            <person name="Grigoriev I.V."/>
            <person name="Hibbett D.S."/>
            <person name="Martin F."/>
            <person name="Nordberg H.P."/>
            <person name="Cantor M.N."/>
            <person name="Hua S.X."/>
        </authorList>
    </citation>
    <scope>NUCLEOTIDE SEQUENCE [LARGE SCALE GENOMIC DNA]</scope>
    <source>
        <strain evidence="2">h7</strain>
    </source>
</reference>
<name>A0A0C2YEH8_HEBCY</name>
<evidence type="ECO:0000313" key="1">
    <source>
        <dbReference type="EMBL" id="KIM39442.1"/>
    </source>
</evidence>
<dbReference type="HOGENOM" id="CLU_811478_0_0_1"/>
<accession>A0A0C2YEH8</accession>
<dbReference type="OrthoDB" id="3263651at2759"/>
<gene>
    <name evidence="1" type="ORF">M413DRAFT_446949</name>
</gene>
<protein>
    <submittedName>
        <fullName evidence="1">Uncharacterized protein</fullName>
    </submittedName>
</protein>
<sequence length="330" mass="37718">MSNSVDEFHPVHILSDRSISQKRNIFLFSVNPWKAFQMCGGLNFERTKPTIEAFYRWMDLINDSEKAGTYQIWKIDVERVYILNYKGTRIGQALPPSSPDLLMPGDYAAYVNRDGDLVPKIIGPRSHFCNLFERTIISQDRSDIWPGEIETLLLNKISPEFLGEVQGRDQGKCLITGQISNESEILWIAPPAWCDHYTVNHGEVEEYLTTDNIITLDKRLAVLYMENRFSIDAEDEYRIVVFQDLPDDLVLPTNLPAVSVKKFDKRADIFFKAHLKCTLGVNFSAGDIYDQHTDGGQALIDHAFSPEFDINGPVWKTPIGKDVLWQLIND</sequence>
<reference evidence="2" key="2">
    <citation type="submission" date="2015-01" db="EMBL/GenBank/DDBJ databases">
        <title>Evolutionary Origins and Diversification of the Mycorrhizal Mutualists.</title>
        <authorList>
            <consortium name="DOE Joint Genome Institute"/>
            <consortium name="Mycorrhizal Genomics Consortium"/>
            <person name="Kohler A."/>
            <person name="Kuo A."/>
            <person name="Nagy L.G."/>
            <person name="Floudas D."/>
            <person name="Copeland A."/>
            <person name="Barry K.W."/>
            <person name="Cichocki N."/>
            <person name="Veneault-Fourrey C."/>
            <person name="LaButti K."/>
            <person name="Lindquist E.A."/>
            <person name="Lipzen A."/>
            <person name="Lundell T."/>
            <person name="Morin E."/>
            <person name="Murat C."/>
            <person name="Riley R."/>
            <person name="Ohm R."/>
            <person name="Sun H."/>
            <person name="Tunlid A."/>
            <person name="Henrissat B."/>
            <person name="Grigoriev I.V."/>
            <person name="Hibbett D.S."/>
            <person name="Martin F."/>
        </authorList>
    </citation>
    <scope>NUCLEOTIDE SEQUENCE [LARGE SCALE GENOMIC DNA]</scope>
    <source>
        <strain evidence="2">h7</strain>
    </source>
</reference>
<dbReference type="EMBL" id="KN831785">
    <property type="protein sequence ID" value="KIM39442.1"/>
    <property type="molecule type" value="Genomic_DNA"/>
</dbReference>
<dbReference type="Proteomes" id="UP000053424">
    <property type="component" value="Unassembled WGS sequence"/>
</dbReference>
<keyword evidence="2" id="KW-1185">Reference proteome</keyword>